<organism evidence="1 2">
    <name type="scientific">Herbaspirillum rubrisubalbicans</name>
    <dbReference type="NCBI Taxonomy" id="80842"/>
    <lineage>
        <taxon>Bacteria</taxon>
        <taxon>Pseudomonadati</taxon>
        <taxon>Pseudomonadota</taxon>
        <taxon>Betaproteobacteria</taxon>
        <taxon>Burkholderiales</taxon>
        <taxon>Oxalobacteraceae</taxon>
        <taxon>Herbaspirillum</taxon>
    </lineage>
</organism>
<accession>A0AAD0U6G0</accession>
<proteinExistence type="predicted"/>
<name>A0AAD0U6G0_9BURK</name>
<evidence type="ECO:0000313" key="1">
    <source>
        <dbReference type="EMBL" id="AYR22707.1"/>
    </source>
</evidence>
<dbReference type="EMBL" id="CP024996">
    <property type="protein sequence ID" value="AYR22707.1"/>
    <property type="molecule type" value="Genomic_DNA"/>
</dbReference>
<reference evidence="1 2" key="1">
    <citation type="submission" date="2017-11" db="EMBL/GenBank/DDBJ databases">
        <title>Complete genome sequence of Herbaspirillum rubrisubalbicans DSM 11543.</title>
        <authorList>
            <person name="Chen M."/>
            <person name="An Q."/>
        </authorList>
    </citation>
    <scope>NUCLEOTIDE SEQUENCE [LARGE SCALE GENOMIC DNA]</scope>
    <source>
        <strain evidence="1 2">DSM 11543</strain>
    </source>
</reference>
<gene>
    <name evidence="1" type="ORF">RC54_02225</name>
</gene>
<dbReference type="AlphaFoldDB" id="A0AAD0U6G0"/>
<protein>
    <submittedName>
        <fullName evidence="1">Uncharacterized protein</fullName>
    </submittedName>
</protein>
<dbReference type="Proteomes" id="UP000269199">
    <property type="component" value="Chromosome"/>
</dbReference>
<sequence>MVALGLVVVEVMVMRGSANMKKRSLQTAFMAPDKLAFFALRLHPLPESNHNRQNVLSAA</sequence>
<evidence type="ECO:0000313" key="2">
    <source>
        <dbReference type="Proteomes" id="UP000269199"/>
    </source>
</evidence>